<keyword evidence="2" id="KW-1133">Transmembrane helix</keyword>
<sequence length="621" mass="70658">MCCSGAQWKREEVPDHKWDFVDVREFHNPGIISYLQYAFLYALVIKSFLVYASDLYTMILLLASNHWAGSILESSSGGALNVPFKIGKWIFFGCIIFSFLLLAWEAKKSRAIIRSRDISYAFTNVMANNYYSIKSYDHFCFFSQINNSKKKKDDFAFFVFFTFKGWKALLLADAPRQVINALALYSFAKSVGFTTDISKWYNGSFAKASVLLSMAFTVIIWIGSFILLMAAAFLYVPLLCYIQGNLKEYCCHKIDKRIAELMKRKNRKRLAKEAAIMRKEAMGDYSHLKDKKGHFKAAPLPQPTLPKIGMDELINDNKSERGGGASSIRSYPRSIPHGYPPPPPPSQPPFPPSINHHHLNNHHHHLHHHHHPQHHHPQYSKSNMSASGVAVNYHSTGINRWASERDYNEKSSYADPIDPTSTDRFIPHQAPTLATLHANDRQLYARPIDSLGQPILPQDPLRPFDSQSDLNRAPSYSSEDPRHFITDEKFAFPPYAIGSSSSEHNHSNDPSPPTLPPLPLPSRYQSQTRPTPSHHGSEYDDHSNSADHQLQQVYHHHPSRSHNHHSNLAFGDSQLEATHELLDFYQSGEIAQFIDQPSQLPYSQTRNAHPSHHQPYSHSNT</sequence>
<feature type="compositionally biased region" description="Basic and acidic residues" evidence="1">
    <location>
        <begin position="535"/>
        <end position="544"/>
    </location>
</feature>
<feature type="compositionally biased region" description="Pro residues" evidence="1">
    <location>
        <begin position="338"/>
        <end position="352"/>
    </location>
</feature>
<protein>
    <recommendedName>
        <fullName evidence="5">Vacuole protein</fullName>
    </recommendedName>
</protein>
<feature type="transmembrane region" description="Helical" evidence="2">
    <location>
        <begin position="86"/>
        <end position="104"/>
    </location>
</feature>
<keyword evidence="2" id="KW-0472">Membrane</keyword>
<name>A0A9Q3I1Y4_9BASI</name>
<feature type="compositionally biased region" description="Polar residues" evidence="1">
    <location>
        <begin position="465"/>
        <end position="478"/>
    </location>
</feature>
<dbReference type="GO" id="GO:0015079">
    <property type="term" value="F:potassium ion transmembrane transporter activity"/>
    <property type="evidence" value="ECO:0007669"/>
    <property type="project" value="InterPro"/>
</dbReference>
<dbReference type="InterPro" id="IPR031606">
    <property type="entry name" value="Kch1/2"/>
</dbReference>
<feature type="transmembrane region" description="Helical" evidence="2">
    <location>
        <begin position="34"/>
        <end position="52"/>
    </location>
</feature>
<feature type="compositionally biased region" description="Pro residues" evidence="1">
    <location>
        <begin position="510"/>
        <end position="520"/>
    </location>
</feature>
<reference evidence="3" key="1">
    <citation type="submission" date="2021-03" db="EMBL/GenBank/DDBJ databases">
        <title>Draft genome sequence of rust myrtle Austropuccinia psidii MF-1, a brazilian biotype.</title>
        <authorList>
            <person name="Quecine M.C."/>
            <person name="Pachon D.M.R."/>
            <person name="Bonatelli M.L."/>
            <person name="Correr F.H."/>
            <person name="Franceschini L.M."/>
            <person name="Leite T.F."/>
            <person name="Margarido G.R.A."/>
            <person name="Almeida C.A."/>
            <person name="Ferrarezi J.A."/>
            <person name="Labate C.A."/>
        </authorList>
    </citation>
    <scope>NUCLEOTIDE SEQUENCE</scope>
    <source>
        <strain evidence="3">MF-1</strain>
    </source>
</reference>
<evidence type="ECO:0000256" key="1">
    <source>
        <dbReference type="SAM" id="MobiDB-lite"/>
    </source>
</evidence>
<evidence type="ECO:0000313" key="4">
    <source>
        <dbReference type="Proteomes" id="UP000765509"/>
    </source>
</evidence>
<evidence type="ECO:0000256" key="2">
    <source>
        <dbReference type="SAM" id="Phobius"/>
    </source>
</evidence>
<feature type="region of interest" description="Disordered" evidence="1">
    <location>
        <begin position="495"/>
        <end position="544"/>
    </location>
</feature>
<keyword evidence="4" id="KW-1185">Reference proteome</keyword>
<feature type="transmembrane region" description="Helical" evidence="2">
    <location>
        <begin position="210"/>
        <end position="236"/>
    </location>
</feature>
<evidence type="ECO:0008006" key="5">
    <source>
        <dbReference type="Google" id="ProtNLM"/>
    </source>
</evidence>
<dbReference type="PANTHER" id="PTHR36424:SF1">
    <property type="entry name" value="LOW AFFINITY K(+) TRANSPORTER 1-RELATED"/>
    <property type="match status" value="1"/>
</dbReference>
<feature type="region of interest" description="Disordered" evidence="1">
    <location>
        <begin position="295"/>
        <end position="384"/>
    </location>
</feature>
<dbReference type="PANTHER" id="PTHR36424">
    <property type="entry name" value="PHEROMONE-REGULATED MEMBRANE PROTEIN 6"/>
    <property type="match status" value="1"/>
</dbReference>
<comment type="caution">
    <text evidence="3">The sequence shown here is derived from an EMBL/GenBank/DDBJ whole genome shotgun (WGS) entry which is preliminary data.</text>
</comment>
<dbReference type="Proteomes" id="UP000765509">
    <property type="component" value="Unassembled WGS sequence"/>
</dbReference>
<evidence type="ECO:0000313" key="3">
    <source>
        <dbReference type="EMBL" id="MBW0524352.1"/>
    </source>
</evidence>
<feature type="region of interest" description="Disordered" evidence="1">
    <location>
        <begin position="601"/>
        <end position="621"/>
    </location>
</feature>
<dbReference type="Pfam" id="PF16944">
    <property type="entry name" value="KCH"/>
    <property type="match status" value="1"/>
</dbReference>
<accession>A0A9Q3I1Y4</accession>
<keyword evidence="2" id="KW-0812">Transmembrane</keyword>
<dbReference type="EMBL" id="AVOT02030994">
    <property type="protein sequence ID" value="MBW0524352.1"/>
    <property type="molecule type" value="Genomic_DNA"/>
</dbReference>
<gene>
    <name evidence="3" type="ORF">O181_064067</name>
</gene>
<dbReference type="OrthoDB" id="2128042at2759"/>
<dbReference type="GO" id="GO:0005886">
    <property type="term" value="C:plasma membrane"/>
    <property type="evidence" value="ECO:0007669"/>
    <property type="project" value="InterPro"/>
</dbReference>
<dbReference type="AlphaFoldDB" id="A0A9Q3I1Y4"/>
<feature type="compositionally biased region" description="Basic residues" evidence="1">
    <location>
        <begin position="355"/>
        <end position="378"/>
    </location>
</feature>
<proteinExistence type="predicted"/>
<feature type="region of interest" description="Disordered" evidence="1">
    <location>
        <begin position="450"/>
        <end position="482"/>
    </location>
</feature>
<organism evidence="3 4">
    <name type="scientific">Austropuccinia psidii MF-1</name>
    <dbReference type="NCBI Taxonomy" id="1389203"/>
    <lineage>
        <taxon>Eukaryota</taxon>
        <taxon>Fungi</taxon>
        <taxon>Dikarya</taxon>
        <taxon>Basidiomycota</taxon>
        <taxon>Pucciniomycotina</taxon>
        <taxon>Pucciniomycetes</taxon>
        <taxon>Pucciniales</taxon>
        <taxon>Sphaerophragmiaceae</taxon>
        <taxon>Austropuccinia</taxon>
    </lineage>
</organism>